<evidence type="ECO:0000313" key="1">
    <source>
        <dbReference type="EMBL" id="SFF53667.1"/>
    </source>
</evidence>
<dbReference type="NCBIfam" id="TIGR02845">
    <property type="entry name" value="spore_V_AD"/>
    <property type="match status" value="1"/>
</dbReference>
<reference evidence="1 2" key="1">
    <citation type="submission" date="2016-10" db="EMBL/GenBank/DDBJ databases">
        <authorList>
            <person name="de Groot N.N."/>
        </authorList>
    </citation>
    <scope>NUCLEOTIDE SEQUENCE [LARGE SCALE GENOMIC DNA]</scope>
    <source>
        <strain evidence="1 2">NLAE-zl-G419</strain>
    </source>
</reference>
<dbReference type="InterPro" id="IPR038369">
    <property type="entry name" value="SpoVAD_sf"/>
</dbReference>
<dbReference type="Proteomes" id="UP000182135">
    <property type="component" value="Unassembled WGS sequence"/>
</dbReference>
<protein>
    <submittedName>
        <fullName evidence="1">Stage V sporulation protein AD</fullName>
    </submittedName>
</protein>
<dbReference type="PIRSF" id="PIRSF011570">
    <property type="entry name" value="SpoVAD"/>
    <property type="match status" value="1"/>
</dbReference>
<evidence type="ECO:0000313" key="2">
    <source>
        <dbReference type="Proteomes" id="UP000182135"/>
    </source>
</evidence>
<dbReference type="SUPFAM" id="SSF53901">
    <property type="entry name" value="Thiolase-like"/>
    <property type="match status" value="1"/>
</dbReference>
<proteinExistence type="predicted"/>
<dbReference type="EMBL" id="FOOE01000002">
    <property type="protein sequence ID" value="SFF53667.1"/>
    <property type="molecule type" value="Genomic_DNA"/>
</dbReference>
<dbReference type="AlphaFoldDB" id="A0A1I2JKI7"/>
<accession>A0A1I2JKI7</accession>
<dbReference type="eggNOG" id="COG0183">
    <property type="taxonomic scope" value="Bacteria"/>
</dbReference>
<dbReference type="Gene3D" id="3.40.47.40">
    <property type="entry name" value="Stage V sporulation protein AD"/>
    <property type="match status" value="1"/>
</dbReference>
<name>A0A1I2JKI7_9CLOT</name>
<dbReference type="Pfam" id="PF07451">
    <property type="entry name" value="SpoVAD"/>
    <property type="match status" value="1"/>
</dbReference>
<dbReference type="GO" id="GO:0016746">
    <property type="term" value="F:acyltransferase activity"/>
    <property type="evidence" value="ECO:0007669"/>
    <property type="project" value="InterPro"/>
</dbReference>
<organism evidence="1 2">
    <name type="scientific">Clostridium cadaveris</name>
    <dbReference type="NCBI Taxonomy" id="1529"/>
    <lineage>
        <taxon>Bacteria</taxon>
        <taxon>Bacillati</taxon>
        <taxon>Bacillota</taxon>
        <taxon>Clostridia</taxon>
        <taxon>Eubacteriales</taxon>
        <taxon>Clostridiaceae</taxon>
        <taxon>Clostridium</taxon>
    </lineage>
</organism>
<keyword evidence="2" id="KW-1185">Reference proteome</keyword>
<sequence>MGEQTVKLEKKPKIIATTSVVGPKEGQGPLKDYFDIILKDDKNGQDSYEKAESSIMDLAIKETIKKAGLQDKDINYLFAGDLLNQTISSNYVARGLDIPFFGLYGACSTMSESLSLAAMTLDGGFADYALACTSSHFSSAERQYRYPLEFGSQRAKTAQWTVTGSGCMLLGLNGDYPEVTYITTGKVKDYGINDANNMGAAMAPAAVSTISQHFKDTGFKVEDYDLIMSGDLGKVGKSITEEMLLEEYDLDIRSIYMDGGDSIFDDSEQKTESGGSGCGCSAVVGCGYVYKKMREGKFKRIMIVSTGALMSPTSSYQGETIPGIAHAVTIEYNKEGR</sequence>
<dbReference type="STRING" id="1529.SAMN04487885_10242"/>
<gene>
    <name evidence="1" type="ORF">SAMN04487885_10242</name>
</gene>
<dbReference type="InterPro" id="IPR010894">
    <property type="entry name" value="SpoVAD"/>
</dbReference>
<dbReference type="InterPro" id="IPR016039">
    <property type="entry name" value="Thiolase-like"/>
</dbReference>
<dbReference type="NCBIfam" id="NF006160">
    <property type="entry name" value="PRK08304.1"/>
    <property type="match status" value="1"/>
</dbReference>